<sequence length="102" mass="11033">SSKPANHVVAHLSGDSSPLWSSINQQSTLFVASDQEGKVPLYWWITADGYVAFADDVESIKSACGKSLASFPQGGLRSFENPKNKITAIPAKEEEIWGPPSR</sequence>
<name>A0ABQ7X0H7_BRANA</name>
<dbReference type="InterPro" id="IPR024286">
    <property type="entry name" value="DUF3700"/>
</dbReference>
<proteinExistence type="predicted"/>
<dbReference type="SUPFAM" id="SSF56235">
    <property type="entry name" value="N-terminal nucleophile aminohydrolases (Ntn hydrolases)"/>
    <property type="match status" value="1"/>
</dbReference>
<dbReference type="InterPro" id="IPR029055">
    <property type="entry name" value="Ntn_hydrolases_N"/>
</dbReference>
<feature type="non-terminal residue" evidence="2">
    <location>
        <position position="1"/>
    </location>
</feature>
<evidence type="ECO:0000313" key="2">
    <source>
        <dbReference type="EMBL" id="KAH0845256.1"/>
    </source>
</evidence>
<dbReference type="Gene3D" id="3.60.20.10">
    <property type="entry name" value="Glutamine Phosphoribosylpyrophosphate, subunit 1, domain 1"/>
    <property type="match status" value="1"/>
</dbReference>
<dbReference type="Pfam" id="PF12481">
    <property type="entry name" value="DUF3700"/>
    <property type="match status" value="1"/>
</dbReference>
<gene>
    <name evidence="2" type="ORF">HID58_091884</name>
</gene>
<dbReference type="InterPro" id="IPR044828">
    <property type="entry name" value="TSJT1-like"/>
</dbReference>
<dbReference type="EMBL" id="JAGKQM010002806">
    <property type="protein sequence ID" value="KAH0845256.1"/>
    <property type="molecule type" value="Genomic_DNA"/>
</dbReference>
<organism evidence="2 3">
    <name type="scientific">Brassica napus</name>
    <name type="common">Rape</name>
    <dbReference type="NCBI Taxonomy" id="3708"/>
    <lineage>
        <taxon>Eukaryota</taxon>
        <taxon>Viridiplantae</taxon>
        <taxon>Streptophyta</taxon>
        <taxon>Embryophyta</taxon>
        <taxon>Tracheophyta</taxon>
        <taxon>Spermatophyta</taxon>
        <taxon>Magnoliopsida</taxon>
        <taxon>eudicotyledons</taxon>
        <taxon>Gunneridae</taxon>
        <taxon>Pentapetalae</taxon>
        <taxon>rosids</taxon>
        <taxon>malvids</taxon>
        <taxon>Brassicales</taxon>
        <taxon>Brassicaceae</taxon>
        <taxon>Brassiceae</taxon>
        <taxon>Brassica</taxon>
    </lineage>
</organism>
<dbReference type="PANTHER" id="PTHR45952:SF21">
    <property type="entry name" value="DUF3700 DOMAIN-CONTAINING PROTEIN"/>
    <property type="match status" value="1"/>
</dbReference>
<dbReference type="SMART" id="SM01172">
    <property type="entry name" value="DUF3700"/>
    <property type="match status" value="1"/>
</dbReference>
<reference evidence="2 3" key="1">
    <citation type="submission" date="2021-05" db="EMBL/GenBank/DDBJ databases">
        <title>Genome Assembly of Synthetic Allotetraploid Brassica napus Reveals Homoeologous Exchanges between Subgenomes.</title>
        <authorList>
            <person name="Davis J.T."/>
        </authorList>
    </citation>
    <scope>NUCLEOTIDE SEQUENCE [LARGE SCALE GENOMIC DNA]</scope>
    <source>
        <strain evidence="3">cv. Da-Ae</strain>
        <tissue evidence="2">Seedling</tissue>
    </source>
</reference>
<protein>
    <recommendedName>
        <fullName evidence="1">DUF3700 domain-containing protein</fullName>
    </recommendedName>
</protein>
<feature type="domain" description="DUF3700" evidence="1">
    <location>
        <begin position="1"/>
        <end position="98"/>
    </location>
</feature>
<accession>A0ABQ7X0H7</accession>
<comment type="caution">
    <text evidence="2">The sequence shown here is derived from an EMBL/GenBank/DDBJ whole genome shotgun (WGS) entry which is preliminary data.</text>
</comment>
<dbReference type="PANTHER" id="PTHR45952">
    <property type="entry name" value="ALUMINUM INDUCED PROTEIN WITH YGL AND LRDR MOTIFS"/>
    <property type="match status" value="1"/>
</dbReference>
<keyword evidence="3" id="KW-1185">Reference proteome</keyword>
<evidence type="ECO:0000313" key="3">
    <source>
        <dbReference type="Proteomes" id="UP000824890"/>
    </source>
</evidence>
<evidence type="ECO:0000259" key="1">
    <source>
        <dbReference type="SMART" id="SM01172"/>
    </source>
</evidence>
<dbReference type="Proteomes" id="UP000824890">
    <property type="component" value="Unassembled WGS sequence"/>
</dbReference>